<feature type="region of interest" description="Disordered" evidence="1">
    <location>
        <begin position="182"/>
        <end position="201"/>
    </location>
</feature>
<gene>
    <name evidence="2" type="ORF">FC32_GL001298</name>
</gene>
<proteinExistence type="predicted"/>
<sequence>MNMAFKGLKVDGNNTFWKWVEEAGTYNVRVLPSSQFKKNSNGNDMLTLNYEVLDGKYAGGQIRFDNISWTDDTPEKEERSLKRFNTLLVAAGFPEGAQVDTLQIMLQGLITKYNKLNVAVEWSDEPSEKGFYNLRVKNHKILDPEGSKPNGEFAPTQQQNNSNFNKADTAVDRSVASLPNNFGSDPFAGAGQVISDDDLPF</sequence>
<dbReference type="EMBL" id="AZFT01000053">
    <property type="protein sequence ID" value="KRL84022.1"/>
    <property type="molecule type" value="Genomic_DNA"/>
</dbReference>
<evidence type="ECO:0000256" key="1">
    <source>
        <dbReference type="SAM" id="MobiDB-lite"/>
    </source>
</evidence>
<organism evidence="2 3">
    <name type="scientific">Ligilactobacillus apodemi DSM 16634 = JCM 16172</name>
    <dbReference type="NCBI Taxonomy" id="1423724"/>
    <lineage>
        <taxon>Bacteria</taxon>
        <taxon>Bacillati</taxon>
        <taxon>Bacillota</taxon>
        <taxon>Bacilli</taxon>
        <taxon>Lactobacillales</taxon>
        <taxon>Lactobacillaceae</taxon>
        <taxon>Ligilactobacillus</taxon>
    </lineage>
</organism>
<reference evidence="2 3" key="1">
    <citation type="journal article" date="2015" name="Genome Announc.">
        <title>Expanding the biotechnology potential of lactobacilli through comparative genomics of 213 strains and associated genera.</title>
        <authorList>
            <person name="Sun Z."/>
            <person name="Harris H.M."/>
            <person name="McCann A."/>
            <person name="Guo C."/>
            <person name="Argimon S."/>
            <person name="Zhang W."/>
            <person name="Yang X."/>
            <person name="Jeffery I.B."/>
            <person name="Cooney J.C."/>
            <person name="Kagawa T.F."/>
            <person name="Liu W."/>
            <person name="Song Y."/>
            <person name="Salvetti E."/>
            <person name="Wrobel A."/>
            <person name="Rasinkangas P."/>
            <person name="Parkhill J."/>
            <person name="Rea M.C."/>
            <person name="O'Sullivan O."/>
            <person name="Ritari J."/>
            <person name="Douillard F.P."/>
            <person name="Paul Ross R."/>
            <person name="Yang R."/>
            <person name="Briner A.E."/>
            <person name="Felis G.E."/>
            <person name="de Vos W.M."/>
            <person name="Barrangou R."/>
            <person name="Klaenhammer T.R."/>
            <person name="Caufield P.W."/>
            <person name="Cui Y."/>
            <person name="Zhang H."/>
            <person name="O'Toole P.W."/>
        </authorList>
    </citation>
    <scope>NUCLEOTIDE SEQUENCE [LARGE SCALE GENOMIC DNA]</scope>
    <source>
        <strain evidence="2 3">DSM 16634</strain>
    </source>
</reference>
<dbReference type="AlphaFoldDB" id="A0A0R1TRI4"/>
<dbReference type="Proteomes" id="UP000051324">
    <property type="component" value="Unassembled WGS sequence"/>
</dbReference>
<dbReference type="Pfam" id="PF05037">
    <property type="entry name" value="DUF669"/>
    <property type="match status" value="1"/>
</dbReference>
<evidence type="ECO:0000313" key="2">
    <source>
        <dbReference type="EMBL" id="KRL84022.1"/>
    </source>
</evidence>
<accession>A0A0R1TRI4</accession>
<dbReference type="PATRIC" id="fig|1423724.4.peg.1356"/>
<protein>
    <recommendedName>
        <fullName evidence="4">DUF669 domain-containing protein</fullName>
    </recommendedName>
</protein>
<dbReference type="InterPro" id="IPR007731">
    <property type="entry name" value="DUF669"/>
</dbReference>
<evidence type="ECO:0000313" key="3">
    <source>
        <dbReference type="Proteomes" id="UP000051324"/>
    </source>
</evidence>
<comment type="caution">
    <text evidence="2">The sequence shown here is derived from an EMBL/GenBank/DDBJ whole genome shotgun (WGS) entry which is preliminary data.</text>
</comment>
<evidence type="ECO:0008006" key="4">
    <source>
        <dbReference type="Google" id="ProtNLM"/>
    </source>
</evidence>
<name>A0A0R1TRI4_9LACO</name>
<keyword evidence="3" id="KW-1185">Reference proteome</keyword>
<feature type="compositionally biased region" description="Polar residues" evidence="1">
    <location>
        <begin position="155"/>
        <end position="166"/>
    </location>
</feature>
<dbReference type="STRING" id="1423724.FC32_GL001298"/>
<feature type="region of interest" description="Disordered" evidence="1">
    <location>
        <begin position="143"/>
        <end position="170"/>
    </location>
</feature>